<evidence type="ECO:0000313" key="3">
    <source>
        <dbReference type="EMBL" id="KZS09996.1"/>
    </source>
</evidence>
<dbReference type="GO" id="GO:0015074">
    <property type="term" value="P:DNA integration"/>
    <property type="evidence" value="ECO:0007669"/>
    <property type="project" value="InterPro"/>
</dbReference>
<dbReference type="PANTHER" id="PTHR37984">
    <property type="entry name" value="PROTEIN CBG26694"/>
    <property type="match status" value="1"/>
</dbReference>
<evidence type="ECO:0000259" key="2">
    <source>
        <dbReference type="PROSITE" id="PS50994"/>
    </source>
</evidence>
<accession>A0A164SVX0</accession>
<dbReference type="FunFam" id="1.10.340.70:FF:000001">
    <property type="entry name" value="Retrovirus-related Pol polyprotein from transposon gypsy-like Protein"/>
    <property type="match status" value="1"/>
</dbReference>
<keyword evidence="4" id="KW-1185">Reference proteome</keyword>
<name>A0A164SVX0_9CRUS</name>
<proteinExistence type="predicted"/>
<dbReference type="FunFam" id="3.30.420.10:FF:000032">
    <property type="entry name" value="Retrovirus-related Pol polyprotein from transposon 297-like Protein"/>
    <property type="match status" value="1"/>
</dbReference>
<dbReference type="Pfam" id="PF00665">
    <property type="entry name" value="rve"/>
    <property type="match status" value="1"/>
</dbReference>
<dbReference type="SUPFAM" id="SSF53098">
    <property type="entry name" value="Ribonuclease H-like"/>
    <property type="match status" value="1"/>
</dbReference>
<protein>
    <recommendedName>
        <fullName evidence="1">RNA-directed DNA polymerase</fullName>
        <ecNumber evidence="1">2.7.7.49</ecNumber>
    </recommendedName>
</protein>
<dbReference type="InterPro" id="IPR041588">
    <property type="entry name" value="Integrase_H2C2"/>
</dbReference>
<organism evidence="3 4">
    <name type="scientific">Daphnia magna</name>
    <dbReference type="NCBI Taxonomy" id="35525"/>
    <lineage>
        <taxon>Eukaryota</taxon>
        <taxon>Metazoa</taxon>
        <taxon>Ecdysozoa</taxon>
        <taxon>Arthropoda</taxon>
        <taxon>Crustacea</taxon>
        <taxon>Branchiopoda</taxon>
        <taxon>Diplostraca</taxon>
        <taxon>Cladocera</taxon>
        <taxon>Anomopoda</taxon>
        <taxon>Daphniidae</taxon>
        <taxon>Daphnia</taxon>
    </lineage>
</organism>
<dbReference type="EC" id="2.7.7.49" evidence="1"/>
<reference evidence="3 4" key="1">
    <citation type="submission" date="2016-03" db="EMBL/GenBank/DDBJ databases">
        <title>EvidentialGene: Evidence-directed Construction of Genes on Genomes.</title>
        <authorList>
            <person name="Gilbert D.G."/>
            <person name="Choi J.-H."/>
            <person name="Mockaitis K."/>
            <person name="Colbourne J."/>
            <person name="Pfrender M."/>
        </authorList>
    </citation>
    <scope>NUCLEOTIDE SEQUENCE [LARGE SCALE GENOMIC DNA]</scope>
    <source>
        <strain evidence="3 4">Xinb3</strain>
        <tissue evidence="3">Complete organism</tissue>
    </source>
</reference>
<dbReference type="GO" id="GO:0003676">
    <property type="term" value="F:nucleic acid binding"/>
    <property type="evidence" value="ECO:0007669"/>
    <property type="project" value="InterPro"/>
</dbReference>
<dbReference type="OrthoDB" id="6378618at2759"/>
<dbReference type="InterPro" id="IPR036397">
    <property type="entry name" value="RNaseH_sf"/>
</dbReference>
<dbReference type="InterPro" id="IPR012337">
    <property type="entry name" value="RNaseH-like_sf"/>
</dbReference>
<evidence type="ECO:0000256" key="1">
    <source>
        <dbReference type="ARBA" id="ARBA00012493"/>
    </source>
</evidence>
<dbReference type="Pfam" id="PF17921">
    <property type="entry name" value="Integrase_H2C2"/>
    <property type="match status" value="1"/>
</dbReference>
<dbReference type="Gene3D" id="1.10.340.70">
    <property type="match status" value="1"/>
</dbReference>
<dbReference type="InterPro" id="IPR001584">
    <property type="entry name" value="Integrase_cat-core"/>
</dbReference>
<comment type="caution">
    <text evidence="3">The sequence shown here is derived from an EMBL/GenBank/DDBJ whole genome shotgun (WGS) entry which is preliminary data.</text>
</comment>
<sequence length="418" mass="47669">MIMCKITSTSVQLTKQSLPYLIIEYLVSTKVIDKDEQSTGPYAVKDGVLYRRVARGRRKLLLVIPRCSRRKFLEDGHAGSTGGHHDLAKTLAWIGSRCWWAKWSKHVRAYVKKCPYCQLFKRDIGRAVGLLHPIEPTSVPFKRWGIDHIGPLSVIENGNRHILVCVDYATRWVVVQPVPNTSAGLVKDFLLNKILWVYGTPRKLISDRGTGFTAEELERVINLLGIVHGMTAAYHPQTNGLCERINQFIVEGLKSLVSDTESRWDEYLQQATFSYNTAKHETTGLPPYELVFGRQAVLPWQTLYPYYSEAKEPLIHYLQRIQTDNWQVLCECPYSIPKSMWKHGLDCCPIVLKISPPDIFIYLVETKSYQNHLEALGAYKGISSESQQAVRDCWAREFMAIALATQVILMKVKKSLEA</sequence>
<gene>
    <name evidence="3" type="ORF">APZ42_025643</name>
</gene>
<dbReference type="PANTHER" id="PTHR37984:SF5">
    <property type="entry name" value="PROTEIN NYNRIN-LIKE"/>
    <property type="match status" value="1"/>
</dbReference>
<dbReference type="Proteomes" id="UP000076858">
    <property type="component" value="Unassembled WGS sequence"/>
</dbReference>
<dbReference type="InterPro" id="IPR050951">
    <property type="entry name" value="Retrovirus_Pol_polyprotein"/>
</dbReference>
<evidence type="ECO:0000313" key="4">
    <source>
        <dbReference type="Proteomes" id="UP000076858"/>
    </source>
</evidence>
<dbReference type="Gene3D" id="3.30.420.10">
    <property type="entry name" value="Ribonuclease H-like superfamily/Ribonuclease H"/>
    <property type="match status" value="1"/>
</dbReference>
<dbReference type="EMBL" id="LRGB01001924">
    <property type="protein sequence ID" value="KZS09996.1"/>
    <property type="molecule type" value="Genomic_DNA"/>
</dbReference>
<feature type="domain" description="Integrase catalytic" evidence="2">
    <location>
        <begin position="136"/>
        <end position="295"/>
    </location>
</feature>
<dbReference type="STRING" id="35525.A0A164SVX0"/>
<dbReference type="GO" id="GO:0003964">
    <property type="term" value="F:RNA-directed DNA polymerase activity"/>
    <property type="evidence" value="ECO:0007669"/>
    <property type="project" value="UniProtKB-EC"/>
</dbReference>
<dbReference type="AlphaFoldDB" id="A0A164SVX0"/>
<dbReference type="PROSITE" id="PS50994">
    <property type="entry name" value="INTEGRASE"/>
    <property type="match status" value="1"/>
</dbReference>